<dbReference type="GO" id="GO:0000145">
    <property type="term" value="C:exocyst"/>
    <property type="evidence" value="ECO:0007669"/>
    <property type="project" value="InterPro"/>
</dbReference>
<dbReference type="SUPFAM" id="SSF74788">
    <property type="entry name" value="Cullin repeat-like"/>
    <property type="match status" value="1"/>
</dbReference>
<organism evidence="6 7">
    <name type="scientific">Lachancea mirantina</name>
    <dbReference type="NCBI Taxonomy" id="1230905"/>
    <lineage>
        <taxon>Eukaryota</taxon>
        <taxon>Fungi</taxon>
        <taxon>Dikarya</taxon>
        <taxon>Ascomycota</taxon>
        <taxon>Saccharomycotina</taxon>
        <taxon>Saccharomycetes</taxon>
        <taxon>Saccharomycetales</taxon>
        <taxon>Saccharomycetaceae</taxon>
        <taxon>Lachancea</taxon>
    </lineage>
</organism>
<sequence>MVEVDVDEADVLVLRQKLKNFSELSNQIEVSLTSIGRTTAQCSALFTPIINSSALLATLQRNIESSIESVSSIKDVANEASKHEIVLSQGLEQVGLKAYIKAIYKLEDITEDMESQQKGHAESVDFEGVKNHLRELIRDSENSLHSYFTGILNKIEPFDPQICMNKKQAFPYYEDDDILKLAALVDYFEASGRGSISDVVIGGRNQLIVKSLAFLEPFAKQITTKENIPYTKGSSGLIGYSDALVGFIANEYAFTEEIYAKQPKSQPIVFSKIIQPVLMNFIKIVNINLSLVKKSLSHVGLFCFELKDCVDNVLRILRGKPLNGFEPLVSAGQEIKLVLQSLFKELVQYIDGKAESLSQLPSDNGVTESTVDAMSRLRKFSEYKTGCLSAIEGMPRASWLPSDFQEKAYTFQGLVTDDPRALISCFFSDCIDCLIISLERRAQRILMPHQEPEIGNPQSSRNTHKQRIGFFLITNITLVEQIVSRSELSSVLSEQGKARLEKLKDRYVAYFISDWRSLTANLLDAVFVDSTGKVSSKDKDQIKEKFKKFNDGFEELASNFKHFRITDPAMKKLLQKEITSLVMPLYERFYGRYKDTFKNPRKHIKYTPNELMSVINSLGR</sequence>
<feature type="domain" description="Exocyst complex subunit Exo70 C-terminal" evidence="5">
    <location>
        <begin position="236"/>
        <end position="617"/>
    </location>
</feature>
<dbReference type="GO" id="GO:0005935">
    <property type="term" value="C:cellular bud neck"/>
    <property type="evidence" value="ECO:0007669"/>
    <property type="project" value="UniProtKB-SubCell"/>
</dbReference>
<dbReference type="Gene3D" id="1.20.1280.170">
    <property type="entry name" value="Exocyst complex component Exo70"/>
    <property type="match status" value="1"/>
</dbReference>
<dbReference type="GO" id="GO:0005546">
    <property type="term" value="F:phosphatidylinositol-4,5-bisphosphate binding"/>
    <property type="evidence" value="ECO:0007669"/>
    <property type="project" value="InterPro"/>
</dbReference>
<evidence type="ECO:0000256" key="1">
    <source>
        <dbReference type="ARBA" id="ARBA00006756"/>
    </source>
</evidence>
<name>A0A1G4KI24_9SACH</name>
<gene>
    <name evidence="6" type="ORF">LAMI_0H14202G</name>
</gene>
<evidence type="ECO:0000313" key="6">
    <source>
        <dbReference type="EMBL" id="SCV04200.1"/>
    </source>
</evidence>
<dbReference type="InterPro" id="IPR046364">
    <property type="entry name" value="Exo70_C"/>
</dbReference>
<evidence type="ECO:0000259" key="5">
    <source>
        <dbReference type="Pfam" id="PF03081"/>
    </source>
</evidence>
<protein>
    <recommendedName>
        <fullName evidence="4">Exocyst complex protein EXO70</fullName>
    </recommendedName>
</protein>
<dbReference type="Gene3D" id="1.20.1310.30">
    <property type="match status" value="1"/>
</dbReference>
<comment type="similarity">
    <text evidence="1 4">Belongs to the EXO70 family.</text>
</comment>
<dbReference type="PANTHER" id="PTHR12542">
    <property type="entry name" value="EXOCYST COMPLEX PROTEIN EXO70"/>
    <property type="match status" value="1"/>
</dbReference>
<dbReference type="AlphaFoldDB" id="A0A1G4KI24"/>
<dbReference type="GO" id="GO:0006887">
    <property type="term" value="P:exocytosis"/>
    <property type="evidence" value="ECO:0007669"/>
    <property type="project" value="UniProtKB-KW"/>
</dbReference>
<proteinExistence type="inferred from homology"/>
<dbReference type="EMBL" id="LT598468">
    <property type="protein sequence ID" value="SCV04200.1"/>
    <property type="molecule type" value="Genomic_DNA"/>
</dbReference>
<comment type="function">
    <text evidence="4">Involved in the secretory pathway as part of the exocyst complex which tethers secretory vesicles to the sites of exocytosis. Also plays a role in the assembly of the exocyst.</text>
</comment>
<accession>A0A1G4KI24</accession>
<keyword evidence="3 4" id="KW-0268">Exocytosis</keyword>
<dbReference type="PANTHER" id="PTHR12542:SF41">
    <property type="entry name" value="EXOCYST COMPLEX COMPONENT 7"/>
    <property type="match status" value="1"/>
</dbReference>
<dbReference type="Gene3D" id="1.10.357.60">
    <property type="match status" value="1"/>
</dbReference>
<reference evidence="7" key="1">
    <citation type="submission" date="2016-03" db="EMBL/GenBank/DDBJ databases">
        <authorList>
            <person name="Devillers H."/>
        </authorList>
    </citation>
    <scope>NUCLEOTIDE SEQUENCE [LARGE SCALE GENOMIC DNA]</scope>
</reference>
<dbReference type="InterPro" id="IPR004140">
    <property type="entry name" value="Exo70"/>
</dbReference>
<evidence type="ECO:0000256" key="2">
    <source>
        <dbReference type="ARBA" id="ARBA00022448"/>
    </source>
</evidence>
<evidence type="ECO:0000256" key="3">
    <source>
        <dbReference type="ARBA" id="ARBA00022483"/>
    </source>
</evidence>
<dbReference type="Proteomes" id="UP000191024">
    <property type="component" value="Chromosome H"/>
</dbReference>
<dbReference type="Pfam" id="PF03081">
    <property type="entry name" value="Exo70_C"/>
    <property type="match status" value="1"/>
</dbReference>
<dbReference type="OrthoDB" id="1922221at2759"/>
<dbReference type="Pfam" id="PF20669">
    <property type="entry name" value="Exo70_N"/>
    <property type="match status" value="1"/>
</dbReference>
<dbReference type="Gene3D" id="1.20.58.1150">
    <property type="match status" value="1"/>
</dbReference>
<evidence type="ECO:0000313" key="7">
    <source>
        <dbReference type="Proteomes" id="UP000191024"/>
    </source>
</evidence>
<comment type="subcellular location">
    <subcellularLocation>
        <location evidence="4">Bud</location>
    </subcellularLocation>
    <subcellularLocation>
        <location evidence="4">Bud neck</location>
    </subcellularLocation>
</comment>
<dbReference type="InterPro" id="IPR016159">
    <property type="entry name" value="Cullin_repeat-like_dom_sf"/>
</dbReference>
<keyword evidence="7" id="KW-1185">Reference proteome</keyword>
<keyword evidence="2 4" id="KW-0813">Transport</keyword>
<keyword evidence="4" id="KW-0653">Protein transport</keyword>
<dbReference type="GO" id="GO:0015031">
    <property type="term" value="P:protein transport"/>
    <property type="evidence" value="ECO:0007669"/>
    <property type="project" value="UniProtKB-KW"/>
</dbReference>
<dbReference type="STRING" id="1230905.A0A1G4KI24"/>
<evidence type="ECO:0000256" key="4">
    <source>
        <dbReference type="RuleBase" id="RU365026"/>
    </source>
</evidence>